<dbReference type="PROSITE" id="PS50987">
    <property type="entry name" value="HTH_ARSR_2"/>
    <property type="match status" value="1"/>
</dbReference>
<protein>
    <recommendedName>
        <fullName evidence="1">HTH arsR-type domain-containing protein</fullName>
    </recommendedName>
</protein>
<dbReference type="SMART" id="SM00418">
    <property type="entry name" value="HTH_ARSR"/>
    <property type="match status" value="1"/>
</dbReference>
<dbReference type="GO" id="GO:0003700">
    <property type="term" value="F:DNA-binding transcription factor activity"/>
    <property type="evidence" value="ECO:0007669"/>
    <property type="project" value="InterPro"/>
</dbReference>
<dbReference type="AlphaFoldDB" id="A0A554LKA2"/>
<reference evidence="2 3" key="1">
    <citation type="submission" date="2017-07" db="EMBL/GenBank/DDBJ databases">
        <title>Mechanisms for carbon and nitrogen cycling indicate functional differentiation within the Candidate Phyla Radiation.</title>
        <authorList>
            <person name="Danczak R.E."/>
            <person name="Johnston M.D."/>
            <person name="Kenah C."/>
            <person name="Slattery M."/>
            <person name="Wrighton K.C."/>
            <person name="Wilkins M.J."/>
        </authorList>
    </citation>
    <scope>NUCLEOTIDE SEQUENCE [LARGE SCALE GENOMIC DNA]</scope>
    <source>
        <strain evidence="2">Athens1014_28</strain>
    </source>
</reference>
<dbReference type="SUPFAM" id="SSF46785">
    <property type="entry name" value="Winged helix' DNA-binding domain"/>
    <property type="match status" value="1"/>
</dbReference>
<dbReference type="PRINTS" id="PR00778">
    <property type="entry name" value="HTHARSR"/>
</dbReference>
<evidence type="ECO:0000259" key="1">
    <source>
        <dbReference type="PROSITE" id="PS50987"/>
    </source>
</evidence>
<name>A0A554LKA2_9BACT</name>
<organism evidence="2 3">
    <name type="scientific">Candidatus Berkelbacteria bacterium Athens1014_28</name>
    <dbReference type="NCBI Taxonomy" id="2017145"/>
    <lineage>
        <taxon>Bacteria</taxon>
        <taxon>Candidatus Berkelbacteria</taxon>
    </lineage>
</organism>
<dbReference type="EMBL" id="VMGN01000048">
    <property type="protein sequence ID" value="TSC93290.1"/>
    <property type="molecule type" value="Genomic_DNA"/>
</dbReference>
<dbReference type="Proteomes" id="UP000316495">
    <property type="component" value="Unassembled WGS sequence"/>
</dbReference>
<feature type="domain" description="HTH arsR-type" evidence="1">
    <location>
        <begin position="1"/>
        <end position="92"/>
    </location>
</feature>
<dbReference type="Gene3D" id="1.10.10.10">
    <property type="entry name" value="Winged helix-like DNA-binding domain superfamily/Winged helix DNA-binding domain"/>
    <property type="match status" value="1"/>
</dbReference>
<dbReference type="InterPro" id="IPR036390">
    <property type="entry name" value="WH_DNA-bd_sf"/>
</dbReference>
<dbReference type="InterPro" id="IPR036388">
    <property type="entry name" value="WH-like_DNA-bd_sf"/>
</dbReference>
<dbReference type="InterPro" id="IPR011991">
    <property type="entry name" value="ArsR-like_HTH"/>
</dbReference>
<gene>
    <name evidence="2" type="ORF">Athens101428_708</name>
</gene>
<evidence type="ECO:0000313" key="2">
    <source>
        <dbReference type="EMBL" id="TSC93290.1"/>
    </source>
</evidence>
<comment type="caution">
    <text evidence="2">The sequence shown here is derived from an EMBL/GenBank/DDBJ whole genome shotgun (WGS) entry which is preliminary data.</text>
</comment>
<dbReference type="InterPro" id="IPR001845">
    <property type="entry name" value="HTH_ArsR_DNA-bd_dom"/>
</dbReference>
<accession>A0A554LKA2</accession>
<sequence length="92" mass="10706">MEIKQIKTLERVFKGVGNHYRIKTLLLIDKSPEISLDEIVRALKANYFTISEHVNRLRIAGLISKKYKGKYVIHTLTPYGNKIITILNNFFD</sequence>
<evidence type="ECO:0000313" key="3">
    <source>
        <dbReference type="Proteomes" id="UP000316495"/>
    </source>
</evidence>
<proteinExistence type="predicted"/>
<dbReference type="CDD" id="cd00090">
    <property type="entry name" value="HTH_ARSR"/>
    <property type="match status" value="1"/>
</dbReference>